<feature type="transmembrane region" description="Helical" evidence="1">
    <location>
        <begin position="17"/>
        <end position="38"/>
    </location>
</feature>
<evidence type="ECO:0000256" key="1">
    <source>
        <dbReference type="SAM" id="Phobius"/>
    </source>
</evidence>
<dbReference type="EMBL" id="UGMD01000002">
    <property type="protein sequence ID" value="STV19544.1"/>
    <property type="molecule type" value="Genomic_DNA"/>
</dbReference>
<proteinExistence type="predicted"/>
<keyword evidence="1" id="KW-0472">Membrane</keyword>
<sequence length="52" mass="6053">MMCGGGVFLMLSAASGWPVAMLMMAMLIMALSFPLWRIRSRREQRLSRMFRR</sequence>
<gene>
    <name evidence="2" type="primary">ybtX_2</name>
    <name evidence="2" type="ORF">NCTC204_04524</name>
</gene>
<evidence type="ECO:0000313" key="2">
    <source>
        <dbReference type="EMBL" id="STV19544.1"/>
    </source>
</evidence>
<keyword evidence="1" id="KW-1133">Transmembrane helix</keyword>
<reference evidence="2 3" key="1">
    <citation type="submission" date="2018-06" db="EMBL/GenBank/DDBJ databases">
        <authorList>
            <consortium name="Pathogen Informatics"/>
            <person name="Doyle S."/>
        </authorList>
    </citation>
    <scope>NUCLEOTIDE SEQUENCE [LARGE SCALE GENOMIC DNA]</scope>
    <source>
        <strain evidence="2 3">NCTC204</strain>
    </source>
</reference>
<protein>
    <submittedName>
        <fullName evidence="2">Putative cytoplasmic transmembrane protein</fullName>
    </submittedName>
</protein>
<dbReference type="Proteomes" id="UP000255192">
    <property type="component" value="Unassembled WGS sequence"/>
</dbReference>
<dbReference type="AlphaFoldDB" id="A0A378AT23"/>
<organism evidence="2 3">
    <name type="scientific">Klebsiella pneumoniae</name>
    <dbReference type="NCBI Taxonomy" id="573"/>
    <lineage>
        <taxon>Bacteria</taxon>
        <taxon>Pseudomonadati</taxon>
        <taxon>Pseudomonadota</taxon>
        <taxon>Gammaproteobacteria</taxon>
        <taxon>Enterobacterales</taxon>
        <taxon>Enterobacteriaceae</taxon>
        <taxon>Klebsiella/Raoultella group</taxon>
        <taxon>Klebsiella</taxon>
        <taxon>Klebsiella pneumoniae complex</taxon>
    </lineage>
</organism>
<evidence type="ECO:0000313" key="3">
    <source>
        <dbReference type="Proteomes" id="UP000255192"/>
    </source>
</evidence>
<keyword evidence="1 2" id="KW-0812">Transmembrane</keyword>
<accession>A0A378AT23</accession>
<name>A0A378AT23_KLEPN</name>